<dbReference type="PANTHER" id="PTHR43272:SF52">
    <property type="entry name" value="AMP-DEPENDENT SYNTHETASE_LIGASE DOMAIN-CONTAINING PROTEIN"/>
    <property type="match status" value="1"/>
</dbReference>
<proteinExistence type="predicted"/>
<feature type="non-terminal residue" evidence="2">
    <location>
        <position position="1"/>
    </location>
</feature>
<evidence type="ECO:0000259" key="1">
    <source>
        <dbReference type="Pfam" id="PF00501"/>
    </source>
</evidence>
<dbReference type="GO" id="GO:0004467">
    <property type="term" value="F:long-chain fatty acid-CoA ligase activity"/>
    <property type="evidence" value="ECO:0007669"/>
    <property type="project" value="TreeGrafter"/>
</dbReference>
<dbReference type="AlphaFoldDB" id="K1RIF4"/>
<dbReference type="InterPro" id="IPR020845">
    <property type="entry name" value="AMP-binding_CS"/>
</dbReference>
<evidence type="ECO:0000313" key="2">
    <source>
        <dbReference type="EMBL" id="EKC48357.1"/>
    </source>
</evidence>
<dbReference type="EMBL" id="AJWY01012988">
    <property type="protein sequence ID" value="EKC48357.1"/>
    <property type="molecule type" value="Genomic_DNA"/>
</dbReference>
<dbReference type="GO" id="GO:0016020">
    <property type="term" value="C:membrane"/>
    <property type="evidence" value="ECO:0007669"/>
    <property type="project" value="TreeGrafter"/>
</dbReference>
<dbReference type="Pfam" id="PF00501">
    <property type="entry name" value="AMP-binding"/>
    <property type="match status" value="1"/>
</dbReference>
<dbReference type="PROSITE" id="PS00455">
    <property type="entry name" value="AMP_BINDING"/>
    <property type="match status" value="1"/>
</dbReference>
<dbReference type="PANTHER" id="PTHR43272">
    <property type="entry name" value="LONG-CHAIN-FATTY-ACID--COA LIGASE"/>
    <property type="match status" value="1"/>
</dbReference>
<name>K1RIF4_9ZZZZ</name>
<dbReference type="InterPro" id="IPR042099">
    <property type="entry name" value="ANL_N_sf"/>
</dbReference>
<feature type="non-terminal residue" evidence="2">
    <location>
        <position position="178"/>
    </location>
</feature>
<sequence length="178" mass="19727">LESGDNSYLDIEIDPEEFKMLIFTSGTTSKSKGVMICNRNLAANINAVSEYVKLYENDRLFSVLPLHHTYESTIGFLLPFATGSSVAICEGLRYIVPNMQEAKPTALLAVPLLIESLYKKINETIRKSKKEGIVNSMIHITNVLKGVNIDIKRKVFKEILDNLGGNLRIIVSAAAPID</sequence>
<comment type="caution">
    <text evidence="2">The sequence shown here is derived from an EMBL/GenBank/DDBJ whole genome shotgun (WGS) entry which is preliminary data.</text>
</comment>
<dbReference type="InterPro" id="IPR000873">
    <property type="entry name" value="AMP-dep_synth/lig_dom"/>
</dbReference>
<gene>
    <name evidence="2" type="ORF">LEA_18912</name>
</gene>
<dbReference type="Gene3D" id="3.40.50.12780">
    <property type="entry name" value="N-terminal domain of ligase-like"/>
    <property type="match status" value="1"/>
</dbReference>
<feature type="domain" description="AMP-dependent synthetase/ligase" evidence="1">
    <location>
        <begin position="12"/>
        <end position="177"/>
    </location>
</feature>
<keyword evidence="2" id="KW-0436">Ligase</keyword>
<protein>
    <submittedName>
        <fullName evidence="2">AMP-dependent synthetase and ligase</fullName>
    </submittedName>
</protein>
<organism evidence="2">
    <name type="scientific">human gut metagenome</name>
    <dbReference type="NCBI Taxonomy" id="408170"/>
    <lineage>
        <taxon>unclassified sequences</taxon>
        <taxon>metagenomes</taxon>
        <taxon>organismal metagenomes</taxon>
    </lineage>
</organism>
<reference evidence="2" key="1">
    <citation type="journal article" date="2013" name="Environ. Microbiol.">
        <title>Microbiota from the distal guts of lean and obese adolescents exhibit partial functional redundancy besides clear differences in community structure.</title>
        <authorList>
            <person name="Ferrer M."/>
            <person name="Ruiz A."/>
            <person name="Lanza F."/>
            <person name="Haange S.B."/>
            <person name="Oberbach A."/>
            <person name="Till H."/>
            <person name="Bargiela R."/>
            <person name="Campoy C."/>
            <person name="Segura M.T."/>
            <person name="Richter M."/>
            <person name="von Bergen M."/>
            <person name="Seifert J."/>
            <person name="Suarez A."/>
        </authorList>
    </citation>
    <scope>NUCLEOTIDE SEQUENCE</scope>
</reference>
<dbReference type="SUPFAM" id="SSF56801">
    <property type="entry name" value="Acetyl-CoA synthetase-like"/>
    <property type="match status" value="1"/>
</dbReference>
<accession>K1RIF4</accession>